<dbReference type="SMART" id="SM00073">
    <property type="entry name" value="HPT"/>
    <property type="match status" value="1"/>
</dbReference>
<keyword evidence="1" id="KW-0597">Phosphoprotein</keyword>
<dbReference type="GO" id="GO:0000160">
    <property type="term" value="P:phosphorelay signal transduction system"/>
    <property type="evidence" value="ECO:0007669"/>
    <property type="project" value="InterPro"/>
</dbReference>
<proteinExistence type="predicted"/>
<protein>
    <recommendedName>
        <fullName evidence="2">HPt domain-containing protein</fullName>
    </recommendedName>
</protein>
<feature type="modified residue" description="Phosphohistidine" evidence="1">
    <location>
        <position position="68"/>
    </location>
</feature>
<evidence type="ECO:0000313" key="3">
    <source>
        <dbReference type="EMBL" id="MBY6276027.1"/>
    </source>
</evidence>
<dbReference type="AlphaFoldDB" id="A0A953I328"/>
<evidence type="ECO:0000259" key="2">
    <source>
        <dbReference type="PROSITE" id="PS50894"/>
    </source>
</evidence>
<dbReference type="Pfam" id="PF01627">
    <property type="entry name" value="Hpt"/>
    <property type="match status" value="1"/>
</dbReference>
<dbReference type="Proteomes" id="UP000732377">
    <property type="component" value="Unassembled WGS sequence"/>
</dbReference>
<dbReference type="Gene3D" id="1.20.120.160">
    <property type="entry name" value="HPT domain"/>
    <property type="match status" value="1"/>
</dbReference>
<dbReference type="EMBL" id="PIUK01000053">
    <property type="protein sequence ID" value="MBY6276027.1"/>
    <property type="molecule type" value="Genomic_DNA"/>
</dbReference>
<name>A0A953I328_SYMTR</name>
<dbReference type="SUPFAM" id="SSF47226">
    <property type="entry name" value="Histidine-containing phosphotransfer domain, HPT domain"/>
    <property type="match status" value="1"/>
</dbReference>
<dbReference type="InterPro" id="IPR008207">
    <property type="entry name" value="Sig_transdc_His_kin_Hpt_dom"/>
</dbReference>
<accession>A0A953I328</accession>
<organism evidence="3 4">
    <name type="scientific">Symbiobacterium thermophilum</name>
    <dbReference type="NCBI Taxonomy" id="2734"/>
    <lineage>
        <taxon>Bacteria</taxon>
        <taxon>Bacillati</taxon>
        <taxon>Bacillota</taxon>
        <taxon>Clostridia</taxon>
        <taxon>Eubacteriales</taxon>
        <taxon>Symbiobacteriaceae</taxon>
        <taxon>Symbiobacterium</taxon>
    </lineage>
</organism>
<dbReference type="PROSITE" id="PS50894">
    <property type="entry name" value="HPT"/>
    <property type="match status" value="1"/>
</dbReference>
<sequence length="124" mass="13597">MLWDERNLSRDQGKGAVLGYMFDSAEFAALREEYLQGARERAGRLREAVAALREGGHVDLRQLRQEVHKLRGSGGFYGFRALSAAAAAAEDALLMVLDGEQKRDDHALADLVARVVAEIEAATL</sequence>
<comment type="caution">
    <text evidence="3">The sequence shown here is derived from an EMBL/GenBank/DDBJ whole genome shotgun (WGS) entry which is preliminary data.</text>
</comment>
<evidence type="ECO:0000256" key="1">
    <source>
        <dbReference type="PROSITE-ProRule" id="PRU00110"/>
    </source>
</evidence>
<reference evidence="3" key="1">
    <citation type="submission" date="2017-11" db="EMBL/GenBank/DDBJ databases">
        <title>Three new genomes from thermophilic consortium.</title>
        <authorList>
            <person name="Quaggio R."/>
            <person name="Amgarten D."/>
            <person name="Setubal J.C."/>
        </authorList>
    </citation>
    <scope>NUCLEOTIDE SEQUENCE</scope>
    <source>
        <strain evidence="3">ZCTH01-B2</strain>
    </source>
</reference>
<evidence type="ECO:0000313" key="4">
    <source>
        <dbReference type="Proteomes" id="UP000732377"/>
    </source>
</evidence>
<feature type="domain" description="HPt" evidence="2">
    <location>
        <begin position="23"/>
        <end position="124"/>
    </location>
</feature>
<dbReference type="InterPro" id="IPR036641">
    <property type="entry name" value="HPT_dom_sf"/>
</dbReference>
<gene>
    <name evidence="3" type="ORF">CWE10_07340</name>
</gene>